<dbReference type="GO" id="GO:0006508">
    <property type="term" value="P:proteolysis"/>
    <property type="evidence" value="ECO:0007669"/>
    <property type="project" value="InterPro"/>
</dbReference>
<sequence length="802" mass="85477">MGLGNRDRRHRRPVRRHPKRRRPPRSTDDTTTTTTSTATTASDTFLSTLSSSSSSSSSSSPSSSPLSSPLSSPTLSSRSTSLSSSESSSPSADTILLSDSDKETDASDFGGARSRRRRRAFSWHPQPPHDPLPQPPSSTPPPPPLSSSLPSHPHQWQPQHEPRPWRPPSDVAAHQPPLPPATPLAPIASVATFATAAVVVPVVDAEPAASPGPRPAFTILRGSSLAAAREYASLPLVRPWRELARAADPAGRLPLDTGAVWAGDAEGALSLPAQFDGRRRWGRLLAPPHDQGLSGACWAFAVVSAFGDRAALWTHGAMRAWPDGISRPGVFGGLAPRDIVDRDFDALTEAQSEAEADVVSANEVHHGGRHADYGHTLAGAAEALYVGGVSCAGGWRCRPLAHYALASSAEMDVKAEIFAWGPVASAFALHEDFMYPERHPASWVGGVYRHDPTACPRAFGGHAVVLVGWCEAWLPPPPSAALDEDAMVHGSATARLSRHTCWIARHAWGPGWAGGAHADGHFAMAAGQCQLEANVVACVPDVAGLVLDPRDAHRVAPPSAAARRRRATIPHAPESDLIGPARIDPALLCDMGAFVAAEVYGPWDASGSRPRTGAHDGAATFADGRWPASDAWTTALRRAWVAAGDRATGQHWSVPHTDDAHVSDQWRQLGTPDSAQDVADLFDGGPIGSDHTLYGCGDTVPYRPTHAFGSEDAYAYGDKDNGDDNDNDQQHLDFHGHFFYGPAAPDHGLAPHADRDVYYGVDVDDDGAYSNSDAELSDDERQADARHRLLHRRRRRVGSPPA</sequence>
<dbReference type="EMBL" id="KC977570">
    <property type="protein sequence ID" value="AGO82558.1"/>
    <property type="molecule type" value="Genomic_DNA"/>
</dbReference>
<feature type="compositionally biased region" description="Low complexity" evidence="1">
    <location>
        <begin position="29"/>
        <end position="94"/>
    </location>
</feature>
<evidence type="ECO:0000256" key="1">
    <source>
        <dbReference type="SAM" id="MobiDB-lite"/>
    </source>
</evidence>
<dbReference type="InterPro" id="IPR038765">
    <property type="entry name" value="Papain-like_cys_pep_sf"/>
</dbReference>
<organism evidence="3 4">
    <name type="scientific">Pandoravirus dulcis</name>
    <dbReference type="NCBI Taxonomy" id="1349409"/>
    <lineage>
        <taxon>Viruses</taxon>
        <taxon>Pandoravirus</taxon>
    </lineage>
</organism>
<dbReference type="SMART" id="SM00645">
    <property type="entry name" value="Pept_C1"/>
    <property type="match status" value="1"/>
</dbReference>
<feature type="region of interest" description="Disordered" evidence="1">
    <location>
        <begin position="1"/>
        <end position="180"/>
    </location>
</feature>
<dbReference type="Proteomes" id="UP000201566">
    <property type="component" value="Segment"/>
</dbReference>
<feature type="compositionally biased region" description="Basic and acidic residues" evidence="1">
    <location>
        <begin position="717"/>
        <end position="736"/>
    </location>
</feature>
<reference evidence="3 4" key="1">
    <citation type="journal article" date="2013" name="Science">
        <title>Pandoraviruses: amoeba viruses with genomes up to 2.5 Mb reaching that of parasitic eukaryotes.</title>
        <authorList>
            <person name="Philippe N."/>
            <person name="Legendre M."/>
            <person name="Doutre G."/>
            <person name="Coute Y."/>
            <person name="Poirot O."/>
            <person name="Lescot M."/>
            <person name="Arslan D."/>
            <person name="Seltzer V."/>
            <person name="Bertaux L."/>
            <person name="Bruley C."/>
            <person name="Garin J."/>
            <person name="Claverie J.M."/>
            <person name="Abergel C."/>
        </authorList>
    </citation>
    <scope>NUCLEOTIDE SEQUENCE [LARGE SCALE GENOMIC DNA]</scope>
    <source>
        <strain evidence="3">Melbourne</strain>
    </source>
</reference>
<gene>
    <name evidence="3" type="ORF">pdul_cds_479</name>
</gene>
<dbReference type="Gene3D" id="3.90.70.10">
    <property type="entry name" value="Cysteine proteinases"/>
    <property type="match status" value="2"/>
</dbReference>
<proteinExistence type="predicted"/>
<dbReference type="Pfam" id="PF00112">
    <property type="entry name" value="Peptidase_C1"/>
    <property type="match status" value="1"/>
</dbReference>
<accession>S4VQD4</accession>
<dbReference type="GeneID" id="16512370"/>
<feature type="compositionally biased region" description="Basic residues" evidence="1">
    <location>
        <begin position="7"/>
        <end position="24"/>
    </location>
</feature>
<dbReference type="SUPFAM" id="SSF54001">
    <property type="entry name" value="Cysteine proteinases"/>
    <property type="match status" value="1"/>
</dbReference>
<feature type="region of interest" description="Disordered" evidence="1">
    <location>
        <begin position="762"/>
        <end position="783"/>
    </location>
</feature>
<name>S4VQD4_9VIRU</name>
<feature type="region of interest" description="Disordered" evidence="1">
    <location>
        <begin position="713"/>
        <end position="737"/>
    </location>
</feature>
<feature type="domain" description="Peptidase C1A papain C-terminal" evidence="2">
    <location>
        <begin position="271"/>
        <end position="539"/>
    </location>
</feature>
<evidence type="ECO:0000313" key="4">
    <source>
        <dbReference type="Proteomes" id="UP000201566"/>
    </source>
</evidence>
<dbReference type="PROSITE" id="PS00139">
    <property type="entry name" value="THIOL_PROTEASE_CYS"/>
    <property type="match status" value="1"/>
</dbReference>
<feature type="compositionally biased region" description="Low complexity" evidence="1">
    <location>
        <begin position="146"/>
        <end position="159"/>
    </location>
</feature>
<dbReference type="GO" id="GO:0008234">
    <property type="term" value="F:cysteine-type peptidase activity"/>
    <property type="evidence" value="ECO:0007669"/>
    <property type="project" value="InterPro"/>
</dbReference>
<dbReference type="InterPro" id="IPR000169">
    <property type="entry name" value="Pept_cys_AS"/>
</dbReference>
<evidence type="ECO:0000259" key="2">
    <source>
        <dbReference type="SMART" id="SM00645"/>
    </source>
</evidence>
<protein>
    <submittedName>
        <fullName evidence="3">Papain-like cysteine peptidase</fullName>
    </submittedName>
</protein>
<feature type="compositionally biased region" description="Pro residues" evidence="1">
    <location>
        <begin position="125"/>
        <end position="145"/>
    </location>
</feature>
<dbReference type="RefSeq" id="YP_008319227.1">
    <property type="nucleotide sequence ID" value="NC_021858.1"/>
</dbReference>
<dbReference type="InterPro" id="IPR000668">
    <property type="entry name" value="Peptidase_C1A_C"/>
</dbReference>
<evidence type="ECO:0000313" key="3">
    <source>
        <dbReference type="EMBL" id="AGO82558.1"/>
    </source>
</evidence>
<dbReference type="KEGG" id="vg:16512370"/>